<dbReference type="EMBL" id="KB822722">
    <property type="protein sequence ID" value="ETN38734.1"/>
    <property type="molecule type" value="Genomic_DNA"/>
</dbReference>
<evidence type="ECO:0000313" key="6">
    <source>
        <dbReference type="Proteomes" id="UP000030752"/>
    </source>
</evidence>
<dbReference type="SUPFAM" id="SSF53474">
    <property type="entry name" value="alpha/beta-Hydrolases"/>
    <property type="match status" value="1"/>
</dbReference>
<evidence type="ECO:0000256" key="2">
    <source>
        <dbReference type="ARBA" id="ARBA00022801"/>
    </source>
</evidence>
<dbReference type="InterPro" id="IPR002018">
    <property type="entry name" value="CarbesteraseB"/>
</dbReference>
<sequence length="549" mass="58753">MSTVTLQHPDLGVFKGNAGDEVEQFLGIQYATLRDRLSEPVVRTEYGPEIDATKHASTSYSAPNGFENEVGLFIQNEIPKPEEVNSDVDCLNLGITIPKRGPASASRLPVFVWIHGGGFVVGAASWPHYDHGRLVKLAAANGVPVIGVGLNYRLGLSGFLTSEELKAAGYKGNNFLRDQRAGLEWVRRHIAGFGGDPDNITIIGESAGAMAVTLHLFSQQPIFQRAIATGGTCLVRPALPPVVHEGNYKQVCTALGLDSLSSEERIKALLTLPMDQILAKVPPNIQPNAVIDGDIIAAFPSYATVMDPNDASVPAKSWLKALAVGDSAFDASVLYWLMSFLKPLSLKFPASAKATLASHPAEAEKLLALYDFSDAADDETAFLKLLNFINDVSFTLGTLAFAKGFSSGCDTNVFFFNEPNPWPGKFQGRATHVLDVVFLFQNYNEKLPPAQREAAQQMGVDFARFVAGQQPWSKFEDRDGGRAAKVYGPSGTGSGIGQGEGAAKSTVVEDAIASTGTGRKPEIVDIANAVGWDSLGAVFIDFILGKHLG</sequence>
<dbReference type="HOGENOM" id="CLU_006586_14_4_1"/>
<gene>
    <name evidence="5" type="ORF">HMPREF1541_06772</name>
</gene>
<reference evidence="5 6" key="1">
    <citation type="submission" date="2013-03" db="EMBL/GenBank/DDBJ databases">
        <title>The Genome Sequence of Phialophora europaea CBS 101466.</title>
        <authorList>
            <consortium name="The Broad Institute Genomics Platform"/>
            <person name="Cuomo C."/>
            <person name="de Hoog S."/>
            <person name="Gorbushina A."/>
            <person name="Walker B."/>
            <person name="Young S.K."/>
            <person name="Zeng Q."/>
            <person name="Gargeya S."/>
            <person name="Fitzgerald M."/>
            <person name="Haas B."/>
            <person name="Abouelleil A."/>
            <person name="Allen A.W."/>
            <person name="Alvarado L."/>
            <person name="Arachchi H.M."/>
            <person name="Berlin A.M."/>
            <person name="Chapman S.B."/>
            <person name="Gainer-Dewar J."/>
            <person name="Goldberg J."/>
            <person name="Griggs A."/>
            <person name="Gujja S."/>
            <person name="Hansen M."/>
            <person name="Howarth C."/>
            <person name="Imamovic A."/>
            <person name="Ireland A."/>
            <person name="Larimer J."/>
            <person name="McCowan C."/>
            <person name="Murphy C."/>
            <person name="Pearson M."/>
            <person name="Poon T.W."/>
            <person name="Priest M."/>
            <person name="Roberts A."/>
            <person name="Saif S."/>
            <person name="Shea T."/>
            <person name="Sisk P."/>
            <person name="Sykes S."/>
            <person name="Wortman J."/>
            <person name="Nusbaum C."/>
            <person name="Birren B."/>
        </authorList>
    </citation>
    <scope>NUCLEOTIDE SEQUENCE [LARGE SCALE GENOMIC DNA]</scope>
    <source>
        <strain evidence="5 6">CBS 101466</strain>
    </source>
</reference>
<dbReference type="Gene3D" id="3.40.50.1820">
    <property type="entry name" value="alpha/beta hydrolase"/>
    <property type="match status" value="1"/>
</dbReference>
<dbReference type="GeneID" id="19974111"/>
<dbReference type="InterPro" id="IPR029058">
    <property type="entry name" value="AB_hydrolase_fold"/>
</dbReference>
<dbReference type="eggNOG" id="KOG4389">
    <property type="taxonomic scope" value="Eukaryota"/>
</dbReference>
<dbReference type="Pfam" id="PF00135">
    <property type="entry name" value="COesterase"/>
    <property type="match status" value="1"/>
</dbReference>
<dbReference type="VEuPathDB" id="FungiDB:HMPREF1541_06772"/>
<evidence type="ECO:0000256" key="3">
    <source>
        <dbReference type="RuleBase" id="RU361235"/>
    </source>
</evidence>
<dbReference type="PROSITE" id="PS00122">
    <property type="entry name" value="CARBOXYLESTERASE_B_1"/>
    <property type="match status" value="1"/>
</dbReference>
<evidence type="ECO:0000259" key="4">
    <source>
        <dbReference type="Pfam" id="PF00135"/>
    </source>
</evidence>
<dbReference type="ESTHER" id="9euro-w2rsn3">
    <property type="family name" value="Fungal_carboxylesterase_lipase"/>
</dbReference>
<dbReference type="GO" id="GO:0016787">
    <property type="term" value="F:hydrolase activity"/>
    <property type="evidence" value="ECO:0007669"/>
    <property type="project" value="UniProtKB-KW"/>
</dbReference>
<organism evidence="5 6">
    <name type="scientific">Cyphellophora europaea (strain CBS 101466)</name>
    <name type="common">Phialophora europaea</name>
    <dbReference type="NCBI Taxonomy" id="1220924"/>
    <lineage>
        <taxon>Eukaryota</taxon>
        <taxon>Fungi</taxon>
        <taxon>Dikarya</taxon>
        <taxon>Ascomycota</taxon>
        <taxon>Pezizomycotina</taxon>
        <taxon>Eurotiomycetes</taxon>
        <taxon>Chaetothyriomycetidae</taxon>
        <taxon>Chaetothyriales</taxon>
        <taxon>Cyphellophoraceae</taxon>
        <taxon>Cyphellophora</taxon>
    </lineage>
</organism>
<proteinExistence type="inferred from homology"/>
<dbReference type="PANTHER" id="PTHR43142">
    <property type="entry name" value="CARBOXYLIC ESTER HYDROLASE"/>
    <property type="match status" value="1"/>
</dbReference>
<accession>W2RSN3</accession>
<dbReference type="STRING" id="1220924.W2RSN3"/>
<dbReference type="AlphaFoldDB" id="W2RSN3"/>
<evidence type="ECO:0000313" key="5">
    <source>
        <dbReference type="EMBL" id="ETN38734.1"/>
    </source>
</evidence>
<dbReference type="OrthoDB" id="3200163at2759"/>
<name>W2RSN3_CYPE1</name>
<keyword evidence="2 3" id="KW-0378">Hydrolase</keyword>
<dbReference type="EC" id="3.1.1.-" evidence="3"/>
<dbReference type="Proteomes" id="UP000030752">
    <property type="component" value="Unassembled WGS sequence"/>
</dbReference>
<comment type="similarity">
    <text evidence="1 3">Belongs to the type-B carboxylesterase/lipase family.</text>
</comment>
<keyword evidence="6" id="KW-1185">Reference proteome</keyword>
<dbReference type="InParanoid" id="W2RSN3"/>
<dbReference type="InterPro" id="IPR019826">
    <property type="entry name" value="Carboxylesterase_B_AS"/>
</dbReference>
<protein>
    <recommendedName>
        <fullName evidence="3">Carboxylic ester hydrolase</fullName>
        <ecNumber evidence="3">3.1.1.-</ecNumber>
    </recommendedName>
</protein>
<feature type="domain" description="Carboxylesterase type B" evidence="4">
    <location>
        <begin position="17"/>
        <end position="471"/>
    </location>
</feature>
<dbReference type="PANTHER" id="PTHR43142:SF11">
    <property type="entry name" value="CARBOXYLIC ESTER HYDROLASE"/>
    <property type="match status" value="1"/>
</dbReference>
<dbReference type="RefSeq" id="XP_008719323.1">
    <property type="nucleotide sequence ID" value="XM_008721101.1"/>
</dbReference>
<evidence type="ECO:0000256" key="1">
    <source>
        <dbReference type="ARBA" id="ARBA00005964"/>
    </source>
</evidence>